<proteinExistence type="predicted"/>
<name>A0A1Y2FAN9_PROLT</name>
<protein>
    <submittedName>
        <fullName evidence="2">Uncharacterized protein</fullName>
    </submittedName>
</protein>
<dbReference type="Proteomes" id="UP000193685">
    <property type="component" value="Unassembled WGS sequence"/>
</dbReference>
<sequence length="149" mass="16145">MAHWSLIILLFSELVASATSGLTQADIDQCHSLFAYHTRPGAAPDVSQAGCTQACTDMVKDAKKYILCQPRTYTAGEHKSSDPAGVCGCTVVYQRSNATTNGCNTDQPNDAGVQTFLNKLRTIFGFKAFPPMYPVKCYVPHHSIEVNIG</sequence>
<dbReference type="RefSeq" id="XP_040724069.1">
    <property type="nucleotide sequence ID" value="XM_040870610.1"/>
</dbReference>
<dbReference type="EMBL" id="MCFI01000014">
    <property type="protein sequence ID" value="ORY79935.1"/>
    <property type="molecule type" value="Genomic_DNA"/>
</dbReference>
<feature type="signal peptide" evidence="1">
    <location>
        <begin position="1"/>
        <end position="17"/>
    </location>
</feature>
<reference evidence="2 3" key="1">
    <citation type="submission" date="2016-07" db="EMBL/GenBank/DDBJ databases">
        <title>Pervasive Adenine N6-methylation of Active Genes in Fungi.</title>
        <authorList>
            <consortium name="DOE Joint Genome Institute"/>
            <person name="Mondo S.J."/>
            <person name="Dannebaum R.O."/>
            <person name="Kuo R.C."/>
            <person name="Labutti K."/>
            <person name="Haridas S."/>
            <person name="Kuo A."/>
            <person name="Salamov A."/>
            <person name="Ahrendt S.R."/>
            <person name="Lipzen A."/>
            <person name="Sullivan W."/>
            <person name="Andreopoulos W.B."/>
            <person name="Clum A."/>
            <person name="Lindquist E."/>
            <person name="Daum C."/>
            <person name="Ramamoorthy G.K."/>
            <person name="Gryganskyi A."/>
            <person name="Culley D."/>
            <person name="Magnuson J.K."/>
            <person name="James T.Y."/>
            <person name="O'Malley M.A."/>
            <person name="Stajich J.E."/>
            <person name="Spatafora J.W."/>
            <person name="Visel A."/>
            <person name="Grigoriev I.V."/>
        </authorList>
    </citation>
    <scope>NUCLEOTIDE SEQUENCE [LARGE SCALE GENOMIC DNA]</scope>
    <source>
        <strain evidence="2 3">12-1054</strain>
    </source>
</reference>
<feature type="chain" id="PRO_5012350121" evidence="1">
    <location>
        <begin position="18"/>
        <end position="149"/>
    </location>
</feature>
<organism evidence="2 3">
    <name type="scientific">Protomyces lactucae-debilis</name>
    <dbReference type="NCBI Taxonomy" id="2754530"/>
    <lineage>
        <taxon>Eukaryota</taxon>
        <taxon>Fungi</taxon>
        <taxon>Dikarya</taxon>
        <taxon>Ascomycota</taxon>
        <taxon>Taphrinomycotina</taxon>
        <taxon>Taphrinomycetes</taxon>
        <taxon>Taphrinales</taxon>
        <taxon>Protomycetaceae</taxon>
        <taxon>Protomyces</taxon>
    </lineage>
</organism>
<accession>A0A1Y2FAN9</accession>
<evidence type="ECO:0000256" key="1">
    <source>
        <dbReference type="SAM" id="SignalP"/>
    </source>
</evidence>
<evidence type="ECO:0000313" key="2">
    <source>
        <dbReference type="EMBL" id="ORY79935.1"/>
    </source>
</evidence>
<comment type="caution">
    <text evidence="2">The sequence shown here is derived from an EMBL/GenBank/DDBJ whole genome shotgun (WGS) entry which is preliminary data.</text>
</comment>
<evidence type="ECO:0000313" key="3">
    <source>
        <dbReference type="Proteomes" id="UP000193685"/>
    </source>
</evidence>
<keyword evidence="1" id="KW-0732">Signal</keyword>
<dbReference type="AlphaFoldDB" id="A0A1Y2FAN9"/>
<keyword evidence="3" id="KW-1185">Reference proteome</keyword>
<dbReference type="GeneID" id="63787209"/>
<gene>
    <name evidence="2" type="ORF">BCR37DRAFT_388320</name>
</gene>